<evidence type="ECO:0000256" key="2">
    <source>
        <dbReference type="SAM" id="SignalP"/>
    </source>
</evidence>
<dbReference type="PANTHER" id="PTHR36571">
    <property type="entry name" value="PROTEIN YGIW"/>
    <property type="match status" value="1"/>
</dbReference>
<keyword evidence="1 2" id="KW-0732">Signal</keyword>
<evidence type="ECO:0000256" key="1">
    <source>
        <dbReference type="ARBA" id="ARBA00022729"/>
    </source>
</evidence>
<feature type="signal peptide" evidence="2">
    <location>
        <begin position="1"/>
        <end position="19"/>
    </location>
</feature>
<accession>A0A0C1VR57</accession>
<gene>
    <name evidence="3" type="ORF">H735_28890</name>
</gene>
<dbReference type="RefSeq" id="WP_005437727.1">
    <property type="nucleotide sequence ID" value="NZ_BAOH01000120.1"/>
</dbReference>
<dbReference type="NCBIfam" id="NF033674">
    <property type="entry name" value="stress_OB_fold"/>
    <property type="match status" value="1"/>
</dbReference>
<organism evidence="3 4">
    <name type="scientific">Vibrio owensii CAIM 1854 = LMG 25443</name>
    <dbReference type="NCBI Taxonomy" id="1229493"/>
    <lineage>
        <taxon>Bacteria</taxon>
        <taxon>Pseudomonadati</taxon>
        <taxon>Pseudomonadota</taxon>
        <taxon>Gammaproteobacteria</taxon>
        <taxon>Vibrionales</taxon>
        <taxon>Vibrionaceae</taxon>
        <taxon>Vibrio</taxon>
    </lineage>
</organism>
<dbReference type="Pfam" id="PF04076">
    <property type="entry name" value="BOF"/>
    <property type="match status" value="1"/>
</dbReference>
<evidence type="ECO:0000313" key="4">
    <source>
        <dbReference type="Proteomes" id="UP000031586"/>
    </source>
</evidence>
<name>A0A0C1VR57_9VIBR</name>
<proteinExistence type="predicted"/>
<dbReference type="PATRIC" id="fig|1229493.5.peg.5604"/>
<evidence type="ECO:0000313" key="3">
    <source>
        <dbReference type="EMBL" id="KIF46447.1"/>
    </source>
</evidence>
<dbReference type="Gene3D" id="2.40.50.200">
    <property type="entry name" value="Bacterial OB-fold"/>
    <property type="match status" value="1"/>
</dbReference>
<reference evidence="3 4" key="1">
    <citation type="submission" date="2014-07" db="EMBL/GenBank/DDBJ databases">
        <title>Unique and conserved regions in Vibrio harveyi and related species in comparison with the shrimp pathogen Vibrio harveyi CAIM 1792.</title>
        <authorList>
            <person name="Espinoza-Valles I."/>
            <person name="Vora G."/>
            <person name="Leekitcharoenphon P."/>
            <person name="Ussery D."/>
            <person name="Hoj L."/>
            <person name="Gomez-Gil B."/>
        </authorList>
    </citation>
    <scope>NUCLEOTIDE SEQUENCE [LARGE SCALE GENOMIC DNA]</scope>
    <source>
        <strain evidence="4">CAIM 1854 / LMG 25443</strain>
    </source>
</reference>
<dbReference type="Proteomes" id="UP000031586">
    <property type="component" value="Unassembled WGS sequence"/>
</dbReference>
<dbReference type="SUPFAM" id="SSF101756">
    <property type="entry name" value="Hypothetical protein YgiW"/>
    <property type="match status" value="1"/>
</dbReference>
<dbReference type="InterPro" id="IPR036700">
    <property type="entry name" value="BOBF_sf"/>
</dbReference>
<comment type="caution">
    <text evidence="3">The sequence shown here is derived from an EMBL/GenBank/DDBJ whole genome shotgun (WGS) entry which is preliminary data.</text>
</comment>
<dbReference type="PANTHER" id="PTHR36571:SF1">
    <property type="entry name" value="PROTEIN YGIW"/>
    <property type="match status" value="1"/>
</dbReference>
<feature type="chain" id="PRO_5002140557" evidence="2">
    <location>
        <begin position="20"/>
        <end position="111"/>
    </location>
</feature>
<protein>
    <submittedName>
        <fullName evidence="3">Uncharacterized protein</fullName>
    </submittedName>
</protein>
<dbReference type="InterPro" id="IPR005220">
    <property type="entry name" value="CarO-like"/>
</dbReference>
<dbReference type="EMBL" id="JPRD01000073">
    <property type="protein sequence ID" value="KIF46447.1"/>
    <property type="molecule type" value="Genomic_DNA"/>
</dbReference>
<sequence>MKKLILASMLALLSGSALAAFTGPETAAINTVKEAQKAADDSYVLLTGNIVQALGNETYLFKDNTGEIQVEIDNEDWMGQDVSPKDQVAIRGEVDSEWTKTQIEVDTIQKL</sequence>
<dbReference type="AlphaFoldDB" id="A0A0C1VR57"/>
<dbReference type="GeneID" id="47102527"/>